<dbReference type="Pfam" id="PF08271">
    <property type="entry name" value="Zn_Ribbon_TF"/>
    <property type="match status" value="1"/>
</dbReference>
<dbReference type="PANTHER" id="PTHR13097">
    <property type="entry name" value="TRANSCRIPTION INITIATION FACTOR IIE, ALPHA SUBUNIT"/>
    <property type="match status" value="1"/>
</dbReference>
<dbReference type="GO" id="GO:0006367">
    <property type="term" value="P:transcription initiation at RNA polymerase II promoter"/>
    <property type="evidence" value="ECO:0007669"/>
    <property type="project" value="InterPro"/>
</dbReference>
<dbReference type="GO" id="GO:0003677">
    <property type="term" value="F:DNA binding"/>
    <property type="evidence" value="ECO:0007669"/>
    <property type="project" value="UniProtKB-KW"/>
</dbReference>
<protein>
    <recommendedName>
        <fullName evidence="4">Transcription factor E</fullName>
        <shortName evidence="4">TFE</shortName>
    </recommendedName>
    <alternativeName>
        <fullName evidence="4">TFIIE subunit alpha homolog</fullName>
    </alternativeName>
    <alternativeName>
        <fullName evidence="4">Transcription initiation factor TFIIE</fullName>
    </alternativeName>
</protein>
<comment type="function">
    <text evidence="4">Transcription factor that plays a role in the activation of archaeal genes transcribed by RNA polymerase. Facilitates transcription initiation by enhancing TATA-box recognition by TATA-box-binding protein (Tbp), and transcription factor B (Tfb) and RNA polymerase recruitment. Not absolutely required for transcription in vitro, but particularly important in cases where Tbp or Tfb function is not optimal. It dynamically alters the nucleic acid-binding properties of RNA polymerases by stabilizing the initiation complex and destabilizing elongation complexes. Seems to translocate with the RNA polymerase following initiation and acts by binding to the non template strand of the transcription bubble in elongation complexes.</text>
</comment>
<dbReference type="InterPro" id="IPR024550">
    <property type="entry name" value="TFIIEa/SarR/Rpc3_HTH_dom"/>
</dbReference>
<dbReference type="InterPro" id="IPR036390">
    <property type="entry name" value="WH_DNA-bd_sf"/>
</dbReference>
<dbReference type="SUPFAM" id="SSF57783">
    <property type="entry name" value="Zinc beta-ribbon"/>
    <property type="match status" value="1"/>
</dbReference>
<dbReference type="InterPro" id="IPR002853">
    <property type="entry name" value="TFIIE_asu"/>
</dbReference>
<evidence type="ECO:0000313" key="7">
    <source>
        <dbReference type="Proteomes" id="UP000067434"/>
    </source>
</evidence>
<comment type="subunit">
    <text evidence="4">Monomer. Interaction with RNA polymerase subunits RpoF and RpoE is necessary for Tfe stimulatory transcription activity. Able to interact with Tbp and RNA polymerase in the absence of DNA promoter. Interacts both with the preinitiation and elongation complexes.</text>
</comment>
<evidence type="ECO:0000256" key="4">
    <source>
        <dbReference type="HAMAP-Rule" id="MF_01909"/>
    </source>
</evidence>
<keyword evidence="1 4" id="KW-0805">Transcription regulation</keyword>
<dbReference type="PROSITE" id="PS51344">
    <property type="entry name" value="HTH_TFE_IIE"/>
    <property type="match status" value="1"/>
</dbReference>
<dbReference type="OrthoDB" id="5935at2157"/>
<dbReference type="InterPro" id="IPR013137">
    <property type="entry name" value="Znf_TFIIB"/>
</dbReference>
<dbReference type="AlphaFoldDB" id="A0A0F7FHZ3"/>
<feature type="domain" description="HTH TFE/IIEalpha-type" evidence="5">
    <location>
        <begin position="3"/>
        <end position="86"/>
    </location>
</feature>
<evidence type="ECO:0000259" key="5">
    <source>
        <dbReference type="PROSITE" id="PS51344"/>
    </source>
</evidence>
<dbReference type="InterPro" id="IPR017919">
    <property type="entry name" value="TFIIE/TFIIEa_HTH"/>
</dbReference>
<dbReference type="STRING" id="1550241.MA03_06220"/>
<dbReference type="InterPro" id="IPR039997">
    <property type="entry name" value="TFE"/>
</dbReference>
<dbReference type="SUPFAM" id="SSF46785">
    <property type="entry name" value="Winged helix' DNA-binding domain"/>
    <property type="match status" value="1"/>
</dbReference>
<gene>
    <name evidence="4" type="primary">tfe</name>
    <name evidence="6" type="ORF">MA03_06220</name>
</gene>
<organism evidence="6 7">
    <name type="scientific">Infirmifilum uzonense</name>
    <dbReference type="NCBI Taxonomy" id="1550241"/>
    <lineage>
        <taxon>Archaea</taxon>
        <taxon>Thermoproteota</taxon>
        <taxon>Thermoprotei</taxon>
        <taxon>Thermofilales</taxon>
        <taxon>Thermofilaceae</taxon>
        <taxon>Infirmifilum</taxon>
    </lineage>
</organism>
<dbReference type="HOGENOM" id="CLU_100097_0_0_2"/>
<dbReference type="EMBL" id="CP009961">
    <property type="protein sequence ID" value="AKG38924.1"/>
    <property type="molecule type" value="Genomic_DNA"/>
</dbReference>
<dbReference type="RefSeq" id="WP_052884433.1">
    <property type="nucleotide sequence ID" value="NZ_CP009961.1"/>
</dbReference>
<comment type="similarity">
    <text evidence="4">Belongs to the TFE family.</text>
</comment>
<dbReference type="Proteomes" id="UP000067434">
    <property type="component" value="Chromosome"/>
</dbReference>
<dbReference type="Pfam" id="PF02002">
    <property type="entry name" value="TFIIE_alpha"/>
    <property type="match status" value="1"/>
</dbReference>
<dbReference type="HAMAP" id="MF_01909">
    <property type="entry name" value="TFE_arch"/>
    <property type="match status" value="1"/>
</dbReference>
<dbReference type="GO" id="GO:0006355">
    <property type="term" value="P:regulation of DNA-templated transcription"/>
    <property type="evidence" value="ECO:0007669"/>
    <property type="project" value="InterPro"/>
</dbReference>
<dbReference type="InterPro" id="IPR016481">
    <property type="entry name" value="TF_E_archaea"/>
</dbReference>
<reference evidence="6 7" key="1">
    <citation type="journal article" date="2015" name="Stand. Genomic Sci.">
        <title>Complete genome sequence of and proposal of Thermofilum uzonense sp. nov. a novel hyperthermophilic crenarchaeon and emended description of the genus Thermofilum.</title>
        <authorList>
            <person name="Toshchakov S.V."/>
            <person name="Korzhenkov A.A."/>
            <person name="Samarov N.I."/>
            <person name="Mazunin I.O."/>
            <person name="Mozhey O.I."/>
            <person name="Shmyr I.S."/>
            <person name="Derbikova K.S."/>
            <person name="Taranov E.A."/>
            <person name="Dominova I.N."/>
            <person name="Bonch-Osmolovskaya E.A."/>
            <person name="Patrushev M.V."/>
            <person name="Podosokorskaya O.A."/>
            <person name="Kublanov I.V."/>
        </authorList>
    </citation>
    <scope>NUCLEOTIDE SEQUENCE [LARGE SCALE GENOMIC DNA]</scope>
    <source>
        <strain evidence="6 7">1807-2</strain>
    </source>
</reference>
<dbReference type="Gene3D" id="1.10.10.10">
    <property type="entry name" value="Winged helix-like DNA-binding domain superfamily/Winged helix DNA-binding domain"/>
    <property type="match status" value="1"/>
</dbReference>
<keyword evidence="7" id="KW-1185">Reference proteome</keyword>
<evidence type="ECO:0000256" key="3">
    <source>
        <dbReference type="ARBA" id="ARBA00023163"/>
    </source>
</evidence>
<evidence type="ECO:0000256" key="2">
    <source>
        <dbReference type="ARBA" id="ARBA00023125"/>
    </source>
</evidence>
<keyword evidence="3 4" id="KW-0804">Transcription</keyword>
<sequence length="168" mass="19878">MSSEKIIASLARKIHGERAEQIIRLLIEKVEMSDEDIAKELGTNVEEVRRILNELFESRLVKYRRARDEIIGWYKYFWRITDEPIGRILEDRKRLTLSVLQKALNYEKSTEFYVCPNCKKRFTLTEADENNYICDECGSILEPFDNSNAIAKLENSIKKLQKWIIENE</sequence>
<dbReference type="PATRIC" id="fig|1550241.5.peg.1292"/>
<dbReference type="KEGG" id="thf:MA03_06220"/>
<evidence type="ECO:0000313" key="6">
    <source>
        <dbReference type="EMBL" id="AKG38924.1"/>
    </source>
</evidence>
<dbReference type="InterPro" id="IPR036388">
    <property type="entry name" value="WH-like_DNA-bd_sf"/>
</dbReference>
<dbReference type="Gene3D" id="2.20.28.30">
    <property type="entry name" value="RNA polymerase ii, chain L"/>
    <property type="match status" value="1"/>
</dbReference>
<dbReference type="GeneID" id="25401809"/>
<dbReference type="SMART" id="SM00531">
    <property type="entry name" value="TFIIE"/>
    <property type="match status" value="1"/>
</dbReference>
<name>A0A0F7FHZ3_9CREN</name>
<accession>A0A0F7FHZ3</accession>
<dbReference type="PANTHER" id="PTHR13097:SF7">
    <property type="entry name" value="GENERAL TRANSCRIPTION FACTOR IIE SUBUNIT 1"/>
    <property type="match status" value="1"/>
</dbReference>
<proteinExistence type="inferred from homology"/>
<dbReference type="PIRSF" id="PIRSF006373">
    <property type="entry name" value="TF_E_archaea"/>
    <property type="match status" value="1"/>
</dbReference>
<comment type="domain">
    <text evidence="4">The winged helix domain is involved in binding to DNA in the preinitiation complex.</text>
</comment>
<keyword evidence="2 4" id="KW-0238">DNA-binding</keyword>
<evidence type="ECO:0000256" key="1">
    <source>
        <dbReference type="ARBA" id="ARBA00023015"/>
    </source>
</evidence>